<evidence type="ECO:0000256" key="1">
    <source>
        <dbReference type="SAM" id="Phobius"/>
    </source>
</evidence>
<keyword evidence="3" id="KW-1185">Reference proteome</keyword>
<dbReference type="Proteomes" id="UP000186026">
    <property type="component" value="Unassembled WGS sequence"/>
</dbReference>
<dbReference type="AlphaFoldDB" id="A0A1N7NRW6"/>
<keyword evidence="1" id="KW-1133">Transmembrane helix</keyword>
<keyword evidence="1" id="KW-0812">Transmembrane</keyword>
<proteinExistence type="predicted"/>
<accession>A0A1N7NRW6</accession>
<keyword evidence="1" id="KW-0472">Membrane</keyword>
<protein>
    <submittedName>
        <fullName evidence="2">Lycopene beta-cyclase</fullName>
    </submittedName>
</protein>
<evidence type="ECO:0000313" key="3">
    <source>
        <dbReference type="Proteomes" id="UP000186026"/>
    </source>
</evidence>
<name>A0A1N7NRW6_9BACT</name>
<dbReference type="Pfam" id="PF05834">
    <property type="entry name" value="Lycopene_cycl"/>
    <property type="match status" value="1"/>
</dbReference>
<dbReference type="OrthoDB" id="24355at2"/>
<organism evidence="2 3">
    <name type="scientific">Belliella pelovolcani</name>
    <dbReference type="NCBI Taxonomy" id="529505"/>
    <lineage>
        <taxon>Bacteria</taxon>
        <taxon>Pseudomonadati</taxon>
        <taxon>Bacteroidota</taxon>
        <taxon>Cytophagia</taxon>
        <taxon>Cytophagales</taxon>
        <taxon>Cyclobacteriaceae</taxon>
        <taxon>Belliella</taxon>
    </lineage>
</organism>
<dbReference type="STRING" id="529505.SAMN05421761_111104"/>
<reference evidence="3" key="1">
    <citation type="submission" date="2017-01" db="EMBL/GenBank/DDBJ databases">
        <authorList>
            <person name="Varghese N."/>
            <person name="Submissions S."/>
        </authorList>
    </citation>
    <scope>NUCLEOTIDE SEQUENCE [LARGE SCALE GENOMIC DNA]</scope>
    <source>
        <strain evidence="3">DSM 46698</strain>
    </source>
</reference>
<dbReference type="InterPro" id="IPR036188">
    <property type="entry name" value="FAD/NAD-bd_sf"/>
</dbReference>
<dbReference type="Gene3D" id="3.50.50.60">
    <property type="entry name" value="FAD/NAD(P)-binding domain"/>
    <property type="match status" value="1"/>
</dbReference>
<feature type="transmembrane region" description="Helical" evidence="1">
    <location>
        <begin position="6"/>
        <end position="22"/>
    </location>
</feature>
<sequence length="380" mass="44082">MTYDFIISGLGCAGFSFLYYLLDSPLKDQNVLVIDASKKDQNDRTWCYWSPTPLDTHPNKDNPTFWNSIALSGKKNTVSSLKNLKYYHIKSSDFYQQMLEMISDKPNIKFVNDRIVGVQTTSEGNFELLTATESVFSGKKIINSIPQLNGELPEDVLKQIFLGWKIRTKDPVFDSKQITLMDFVPNQSDAFSFFYILPYNEREALVEYTLYDKIDIDTTEMISKLRNYIETKFSKDFDITFEEKGSIPMSTKAFSTSTNPNWINVGTIGGCTKPSTGYTYHTIQKHSKQLINELVNGSTKTNLSWNRPFRFKFYDNILLNIASRWPERLPDIFQEMFSRNPGDQVLKFLNEETNFFEELNILRKLSFGIFIKSLLNYEQH</sequence>
<dbReference type="EMBL" id="FTOP01000011">
    <property type="protein sequence ID" value="SIT01056.1"/>
    <property type="molecule type" value="Genomic_DNA"/>
</dbReference>
<evidence type="ECO:0000313" key="2">
    <source>
        <dbReference type="EMBL" id="SIT01056.1"/>
    </source>
</evidence>
<dbReference type="RefSeq" id="WP_076502064.1">
    <property type="nucleotide sequence ID" value="NZ_FTOP01000011.1"/>
</dbReference>
<dbReference type="SUPFAM" id="SSF51905">
    <property type="entry name" value="FAD/NAD(P)-binding domain"/>
    <property type="match status" value="1"/>
</dbReference>
<gene>
    <name evidence="2" type="ORF">SAMN05421761_111104</name>
</gene>